<dbReference type="AlphaFoldDB" id="A0AAD9H2X8"/>
<organism evidence="1 2">
    <name type="scientific">Colletotrichum zoysiae</name>
    <dbReference type="NCBI Taxonomy" id="1216348"/>
    <lineage>
        <taxon>Eukaryota</taxon>
        <taxon>Fungi</taxon>
        <taxon>Dikarya</taxon>
        <taxon>Ascomycota</taxon>
        <taxon>Pezizomycotina</taxon>
        <taxon>Sordariomycetes</taxon>
        <taxon>Hypocreomycetidae</taxon>
        <taxon>Glomerellales</taxon>
        <taxon>Glomerellaceae</taxon>
        <taxon>Colletotrichum</taxon>
        <taxon>Colletotrichum graminicola species complex</taxon>
    </lineage>
</organism>
<dbReference type="Proteomes" id="UP001232148">
    <property type="component" value="Unassembled WGS sequence"/>
</dbReference>
<protein>
    <submittedName>
        <fullName evidence="1">Uncharacterized protein</fullName>
    </submittedName>
</protein>
<dbReference type="EMBL" id="MU843139">
    <property type="protein sequence ID" value="KAK2021083.1"/>
    <property type="molecule type" value="Genomic_DNA"/>
</dbReference>
<reference evidence="1" key="1">
    <citation type="submission" date="2021-06" db="EMBL/GenBank/DDBJ databases">
        <title>Comparative genomics, transcriptomics and evolutionary studies reveal genomic signatures of adaptation to plant cell wall in hemibiotrophic fungi.</title>
        <authorList>
            <consortium name="DOE Joint Genome Institute"/>
            <person name="Baroncelli R."/>
            <person name="Diaz J.F."/>
            <person name="Benocci T."/>
            <person name="Peng M."/>
            <person name="Battaglia E."/>
            <person name="Haridas S."/>
            <person name="Andreopoulos W."/>
            <person name="Labutti K."/>
            <person name="Pangilinan J."/>
            <person name="Floch G.L."/>
            <person name="Makela M.R."/>
            <person name="Henrissat B."/>
            <person name="Grigoriev I.V."/>
            <person name="Crouch J.A."/>
            <person name="De Vries R.P."/>
            <person name="Sukno S.A."/>
            <person name="Thon M.R."/>
        </authorList>
    </citation>
    <scope>NUCLEOTIDE SEQUENCE</scope>
    <source>
        <strain evidence="1">MAFF235873</strain>
    </source>
</reference>
<proteinExistence type="predicted"/>
<keyword evidence="2" id="KW-1185">Reference proteome</keyword>
<name>A0AAD9H2X8_9PEZI</name>
<accession>A0AAD9H2X8</accession>
<gene>
    <name evidence="1" type="ORF">LX32DRAFT_699647</name>
</gene>
<comment type="caution">
    <text evidence="1">The sequence shown here is derived from an EMBL/GenBank/DDBJ whole genome shotgun (WGS) entry which is preliminary data.</text>
</comment>
<sequence>MLKTMDDGLAQPPSIVVHLAAAQLLASLPLSLAVIGANPDATRAVGRHGGGDPSVPQEVEAVSRAADETSQLLGRIARSLASAWRGLMTENNIKLVGSRGQPKQTFEVVMSNYTFKEPGPKRSACQPLPPKVN</sequence>
<evidence type="ECO:0000313" key="2">
    <source>
        <dbReference type="Proteomes" id="UP001232148"/>
    </source>
</evidence>
<evidence type="ECO:0000313" key="1">
    <source>
        <dbReference type="EMBL" id="KAK2021083.1"/>
    </source>
</evidence>